<comment type="caution">
    <text evidence="12">The sequence shown here is derived from an EMBL/GenBank/DDBJ whole genome shotgun (WGS) entry which is preliminary data.</text>
</comment>
<dbReference type="OrthoDB" id="1689567at2759"/>
<dbReference type="GO" id="GO:0005886">
    <property type="term" value="C:plasma membrane"/>
    <property type="evidence" value="ECO:0007669"/>
    <property type="project" value="TreeGrafter"/>
</dbReference>
<proteinExistence type="inferred from homology"/>
<dbReference type="Proteomes" id="UP000443090">
    <property type="component" value="Unassembled WGS sequence"/>
</dbReference>
<dbReference type="InterPro" id="IPR045122">
    <property type="entry name" value="Csc1-like"/>
</dbReference>
<feature type="transmembrane region" description="Helical" evidence="8">
    <location>
        <begin position="194"/>
        <end position="213"/>
    </location>
</feature>
<dbReference type="EMBL" id="QGMI01000793">
    <property type="protein sequence ID" value="TVY36730.1"/>
    <property type="molecule type" value="Genomic_DNA"/>
</dbReference>
<reference evidence="12 13" key="1">
    <citation type="submission" date="2018-05" db="EMBL/GenBank/DDBJ databases">
        <title>Genome sequencing and assembly of the regulated plant pathogen Lachnellula willkommii and related sister species for the development of diagnostic species identification markers.</title>
        <authorList>
            <person name="Giroux E."/>
            <person name="Bilodeau G."/>
        </authorList>
    </citation>
    <scope>NUCLEOTIDE SEQUENCE [LARGE SCALE GENOMIC DNA]</scope>
    <source>
        <strain evidence="12 13">CBS 160.35</strain>
    </source>
</reference>
<dbReference type="AlphaFoldDB" id="A0A8H8RLZ5"/>
<gene>
    <name evidence="12" type="primary">CSC1</name>
    <name evidence="12" type="ORF">LOCC1_G006418</name>
</gene>
<evidence type="ECO:0000313" key="12">
    <source>
        <dbReference type="EMBL" id="TVY36730.1"/>
    </source>
</evidence>
<evidence type="ECO:0000256" key="2">
    <source>
        <dbReference type="ARBA" id="ARBA00007779"/>
    </source>
</evidence>
<dbReference type="Pfam" id="PF02714">
    <property type="entry name" value="RSN1_7TM"/>
    <property type="match status" value="1"/>
</dbReference>
<feature type="compositionally biased region" description="Basic and acidic residues" evidence="7">
    <location>
        <begin position="317"/>
        <end position="329"/>
    </location>
</feature>
<feature type="transmembrane region" description="Helical" evidence="8">
    <location>
        <begin position="446"/>
        <end position="473"/>
    </location>
</feature>
<keyword evidence="3" id="KW-0813">Transport</keyword>
<evidence type="ECO:0000256" key="5">
    <source>
        <dbReference type="ARBA" id="ARBA00022989"/>
    </source>
</evidence>
<dbReference type="Pfam" id="PF14703">
    <property type="entry name" value="PHM7_cyt"/>
    <property type="match status" value="1"/>
</dbReference>
<dbReference type="Pfam" id="PF13967">
    <property type="entry name" value="RSN1_TM"/>
    <property type="match status" value="1"/>
</dbReference>
<keyword evidence="6 8" id="KW-0472">Membrane</keyword>
<dbReference type="PANTHER" id="PTHR13018">
    <property type="entry name" value="PROBABLE MEMBRANE PROTEIN DUF221-RELATED"/>
    <property type="match status" value="1"/>
</dbReference>
<evidence type="ECO:0000256" key="4">
    <source>
        <dbReference type="ARBA" id="ARBA00022692"/>
    </source>
</evidence>
<feature type="transmembrane region" description="Helical" evidence="8">
    <location>
        <begin position="129"/>
        <end position="148"/>
    </location>
</feature>
<dbReference type="InterPro" id="IPR003864">
    <property type="entry name" value="CSC1/OSCA1-like_7TM"/>
</dbReference>
<feature type="domain" description="CSC1/OSCA1-like 7TM region" evidence="9">
    <location>
        <begin position="444"/>
        <end position="719"/>
    </location>
</feature>
<evidence type="ECO:0000256" key="3">
    <source>
        <dbReference type="ARBA" id="ARBA00022448"/>
    </source>
</evidence>
<accession>A0A8H8RLZ5</accession>
<evidence type="ECO:0000313" key="13">
    <source>
        <dbReference type="Proteomes" id="UP000443090"/>
    </source>
</evidence>
<feature type="transmembrane region" description="Helical" evidence="8">
    <location>
        <begin position="662"/>
        <end position="679"/>
    </location>
</feature>
<keyword evidence="4 8" id="KW-0812">Transmembrane</keyword>
<evidence type="ECO:0000256" key="8">
    <source>
        <dbReference type="SAM" id="Phobius"/>
    </source>
</evidence>
<comment type="similarity">
    <text evidence="2">Belongs to the CSC1 (TC 1.A.17) family.</text>
</comment>
<dbReference type="GO" id="GO:0005227">
    <property type="term" value="F:calcium-activated cation channel activity"/>
    <property type="evidence" value="ECO:0007669"/>
    <property type="project" value="InterPro"/>
</dbReference>
<feature type="region of interest" description="Disordered" evidence="7">
    <location>
        <begin position="298"/>
        <end position="341"/>
    </location>
</feature>
<evidence type="ECO:0000259" key="11">
    <source>
        <dbReference type="Pfam" id="PF14703"/>
    </source>
</evidence>
<comment type="subcellular location">
    <subcellularLocation>
        <location evidence="1">Membrane</location>
        <topology evidence="1">Multi-pass membrane protein</topology>
    </subcellularLocation>
</comment>
<feature type="compositionally biased region" description="Basic and acidic residues" evidence="7">
    <location>
        <begin position="846"/>
        <end position="856"/>
    </location>
</feature>
<feature type="non-terminal residue" evidence="12">
    <location>
        <position position="856"/>
    </location>
</feature>
<evidence type="ECO:0000259" key="10">
    <source>
        <dbReference type="Pfam" id="PF13967"/>
    </source>
</evidence>
<feature type="transmembrane region" description="Helical" evidence="8">
    <location>
        <begin position="726"/>
        <end position="746"/>
    </location>
</feature>
<feature type="transmembrane region" description="Helical" evidence="8">
    <location>
        <begin position="638"/>
        <end position="656"/>
    </location>
</feature>
<evidence type="ECO:0000256" key="7">
    <source>
        <dbReference type="SAM" id="MobiDB-lite"/>
    </source>
</evidence>
<evidence type="ECO:0000256" key="1">
    <source>
        <dbReference type="ARBA" id="ARBA00004141"/>
    </source>
</evidence>
<feature type="domain" description="CSC1/OSCA1-like N-terminal transmembrane" evidence="10">
    <location>
        <begin position="44"/>
        <end position="214"/>
    </location>
</feature>
<feature type="transmembrane region" description="Helical" evidence="8">
    <location>
        <begin position="540"/>
        <end position="561"/>
    </location>
</feature>
<dbReference type="PANTHER" id="PTHR13018:SF5">
    <property type="entry name" value="RE44586P"/>
    <property type="match status" value="1"/>
</dbReference>
<feature type="transmembrane region" description="Helical" evidence="8">
    <location>
        <begin position="573"/>
        <end position="595"/>
    </location>
</feature>
<feature type="transmembrane region" description="Helical" evidence="8">
    <location>
        <begin position="700"/>
        <end position="720"/>
    </location>
</feature>
<protein>
    <submittedName>
        <fullName evidence="12">Calcium permeable stress-gated cation channel</fullName>
    </submittedName>
</protein>
<feature type="transmembrane region" description="Helical" evidence="8">
    <location>
        <begin position="44"/>
        <end position="65"/>
    </location>
</feature>
<feature type="transmembrane region" description="Helical" evidence="8">
    <location>
        <begin position="494"/>
        <end position="516"/>
    </location>
</feature>
<feature type="domain" description="CSC1/OSCA1-like cytosolic" evidence="11">
    <location>
        <begin position="235"/>
        <end position="433"/>
    </location>
</feature>
<dbReference type="InterPro" id="IPR032880">
    <property type="entry name" value="CSC1/OSCA1-like_N"/>
</dbReference>
<keyword evidence="5 8" id="KW-1133">Transmembrane helix</keyword>
<name>A0A8H8RLZ5_9HELO</name>
<evidence type="ECO:0000256" key="6">
    <source>
        <dbReference type="ARBA" id="ARBA00023136"/>
    </source>
</evidence>
<sequence>AELGIISVLIPDTPLALNPLLDANMTENCTVSDPTDPANGQKDVYVQLVLSLALGVSAFVAFCILRPKWKGLYAARKRQMDAASALPDLPDTFFGWMPVLYKVTEQQVLASAGLDAFVFLAFFKMSIKLFGIMFLLTCAIIVPINFHFDHLLTPGDSRPRNDTRAPELFPAFSSWDVGAESKDKTDKAYTTSYLWAYLVFTYFFTGLALYFITQQTRRIIRIRQDYLGSQSTITDRTIKLSGIPKELRSEDKIKEFLEKLEIGKVESVTICRDWSRLDGLMERRAYTLRRLEEAWTEHLGQPKTKQKQPPQESQSDTQHDDNDSAHPELDNLLGESHLTPYDKPRPTTRIWYGFLGLQSKKIDAIDYYEEQLRKVDELVTAGRKKKYRPTPLAFVTMDSIPACQMAVQALLDPEPMQLMANLAPAPSDIVWQNTYLPRSSRMVRSWTITIFILILTLFWLVPVAGLAGLLNICSIRQVWKGLADTLERHPILSALVKTGLPTLVVSLLNVAVPYLYDYMANMQGMISQGDVELSVISKNFYFTFFNVFLVFTVFGTASKFWPVLQESFRDTTVIAFKLAESVNSLGFFYINFILLQSVGLFPFRLLEFGTMTLYPIMLMMSKTPRDYAELVQPPVFKYGFYLPSAILVWILCMVYSVLPAGYMVLFVGLIYFVFGYYTYKYQLLYAMDHPQHATGKAWPMICYRLLVGLGVFQLVMAGVIALNKAFYPAALVVPLIPFTIWYSYYFGRTYEPLTKFIALRSIRREPHADINIADEYVGMHTPPGNVRRQSTTLDEDREKGLKFINPSLTAPLEKVWINKGPESNGVSSELDRQDSAASSVSLGDTHIWRDNGEENV</sequence>
<keyword evidence="13" id="KW-1185">Reference proteome</keyword>
<feature type="region of interest" description="Disordered" evidence="7">
    <location>
        <begin position="823"/>
        <end position="856"/>
    </location>
</feature>
<evidence type="ECO:0000259" key="9">
    <source>
        <dbReference type="Pfam" id="PF02714"/>
    </source>
</evidence>
<organism evidence="12 13">
    <name type="scientific">Lachnellula occidentalis</name>
    <dbReference type="NCBI Taxonomy" id="215460"/>
    <lineage>
        <taxon>Eukaryota</taxon>
        <taxon>Fungi</taxon>
        <taxon>Dikarya</taxon>
        <taxon>Ascomycota</taxon>
        <taxon>Pezizomycotina</taxon>
        <taxon>Leotiomycetes</taxon>
        <taxon>Helotiales</taxon>
        <taxon>Lachnaceae</taxon>
        <taxon>Lachnellula</taxon>
    </lineage>
</organism>
<feature type="compositionally biased region" description="Low complexity" evidence="7">
    <location>
        <begin position="301"/>
        <end position="311"/>
    </location>
</feature>
<dbReference type="InterPro" id="IPR027815">
    <property type="entry name" value="CSC1/OSCA1-like_cyt"/>
</dbReference>